<evidence type="ECO:0000313" key="9">
    <source>
        <dbReference type="Proteomes" id="UP000694890"/>
    </source>
</evidence>
<dbReference type="Proteomes" id="UP000694890">
    <property type="component" value="Linkage group LG15"/>
</dbReference>
<evidence type="ECO:0000256" key="2">
    <source>
        <dbReference type="ARBA" id="ARBA00022692"/>
    </source>
</evidence>
<dbReference type="InterPro" id="IPR058842">
    <property type="entry name" value="DCST1_C"/>
</dbReference>
<feature type="transmembrane region" description="Helical" evidence="6">
    <location>
        <begin position="531"/>
        <end position="550"/>
    </location>
</feature>
<dbReference type="AlphaFoldDB" id="A0AAJ7PP85"/>
<evidence type="ECO:0000313" key="10">
    <source>
        <dbReference type="RefSeq" id="XP_018534335.1"/>
    </source>
</evidence>
<protein>
    <submittedName>
        <fullName evidence="10">LOW QUALITY PROTEIN: DC-STAMP domain-containing protein 2</fullName>
    </submittedName>
</protein>
<feature type="domain" description="Dendritic cell-specific transmembrane protein-like" evidence="7">
    <location>
        <begin position="384"/>
        <end position="574"/>
    </location>
</feature>
<comment type="subcellular location">
    <subcellularLocation>
        <location evidence="1">Membrane</location>
        <topology evidence="1">Multi-pass membrane protein</topology>
    </subcellularLocation>
</comment>
<reference evidence="10" key="1">
    <citation type="submission" date="2025-08" db="UniProtKB">
        <authorList>
            <consortium name="RefSeq"/>
        </authorList>
    </citation>
    <scope>IDENTIFICATION</scope>
    <source>
        <tissue evidence="10">Brain</tissue>
    </source>
</reference>
<feature type="transmembrane region" description="Helical" evidence="6">
    <location>
        <begin position="82"/>
        <end position="105"/>
    </location>
</feature>
<accession>A0AAJ7PP85</accession>
<dbReference type="InterPro" id="IPR051856">
    <property type="entry name" value="CSR-E3_Ligase_Protein"/>
</dbReference>
<feature type="compositionally biased region" description="Polar residues" evidence="5">
    <location>
        <begin position="761"/>
        <end position="779"/>
    </location>
</feature>
<evidence type="ECO:0000259" key="7">
    <source>
        <dbReference type="Pfam" id="PF07782"/>
    </source>
</evidence>
<dbReference type="KEGG" id="lcf:108884744"/>
<evidence type="ECO:0000256" key="4">
    <source>
        <dbReference type="ARBA" id="ARBA00023136"/>
    </source>
</evidence>
<feature type="region of interest" description="Disordered" evidence="5">
    <location>
        <begin position="721"/>
        <end position="797"/>
    </location>
</feature>
<evidence type="ECO:0000256" key="1">
    <source>
        <dbReference type="ARBA" id="ARBA00004141"/>
    </source>
</evidence>
<keyword evidence="3 6" id="KW-1133">Transmembrane helix</keyword>
<evidence type="ECO:0000259" key="8">
    <source>
        <dbReference type="Pfam" id="PF26037"/>
    </source>
</evidence>
<evidence type="ECO:0000256" key="3">
    <source>
        <dbReference type="ARBA" id="ARBA00022989"/>
    </source>
</evidence>
<keyword evidence="2 6" id="KW-0812">Transmembrane</keyword>
<dbReference type="Pfam" id="PF26037">
    <property type="entry name" value="zf-RING_DCST1_C"/>
    <property type="match status" value="1"/>
</dbReference>
<evidence type="ECO:0000256" key="5">
    <source>
        <dbReference type="SAM" id="MobiDB-lite"/>
    </source>
</evidence>
<dbReference type="Pfam" id="PF26039">
    <property type="entry name" value="Dcst2"/>
    <property type="match status" value="1"/>
</dbReference>
<feature type="transmembrane region" description="Helical" evidence="6">
    <location>
        <begin position="435"/>
        <end position="455"/>
    </location>
</feature>
<dbReference type="GO" id="GO:0016020">
    <property type="term" value="C:membrane"/>
    <property type="evidence" value="ECO:0007669"/>
    <property type="project" value="UniProtKB-SubCell"/>
</dbReference>
<gene>
    <name evidence="10" type="primary">dcst2</name>
</gene>
<dbReference type="Pfam" id="PF07782">
    <property type="entry name" value="DC_STAMP"/>
    <property type="match status" value="1"/>
</dbReference>
<evidence type="ECO:0000256" key="6">
    <source>
        <dbReference type="SAM" id="Phobius"/>
    </source>
</evidence>
<organism evidence="9 10">
    <name type="scientific">Lates calcarifer</name>
    <name type="common">Barramundi</name>
    <name type="synonym">Holocentrus calcarifer</name>
    <dbReference type="NCBI Taxonomy" id="8187"/>
    <lineage>
        <taxon>Eukaryota</taxon>
        <taxon>Metazoa</taxon>
        <taxon>Chordata</taxon>
        <taxon>Craniata</taxon>
        <taxon>Vertebrata</taxon>
        <taxon>Euteleostomi</taxon>
        <taxon>Actinopterygii</taxon>
        <taxon>Neopterygii</taxon>
        <taxon>Teleostei</taxon>
        <taxon>Neoteleostei</taxon>
        <taxon>Acanthomorphata</taxon>
        <taxon>Carangaria</taxon>
        <taxon>Carangaria incertae sedis</taxon>
        <taxon>Centropomidae</taxon>
        <taxon>Lates</taxon>
    </lineage>
</organism>
<dbReference type="PANTHER" id="PTHR21041:SF6">
    <property type="entry name" value="DC-STAMP DOMAIN-CONTAINING PROTEIN 2"/>
    <property type="match status" value="1"/>
</dbReference>
<name>A0AAJ7PP85_LATCA</name>
<dbReference type="GeneID" id="108884744"/>
<feature type="compositionally biased region" description="Basic and acidic residues" evidence="5">
    <location>
        <begin position="724"/>
        <end position="744"/>
    </location>
</feature>
<proteinExistence type="predicted"/>
<dbReference type="InterPro" id="IPR012858">
    <property type="entry name" value="DC_STAMP-like"/>
</dbReference>
<dbReference type="PANTHER" id="PTHR21041">
    <property type="entry name" value="DENDRITIC CELL-SPECIFIC TRANSMEMBRANE PROTEIN"/>
    <property type="match status" value="1"/>
</dbReference>
<sequence>MKTEERKRHLLKTDITVQVGGGGARHTVRGVLNRLSRRSRLSRWRRVKGHLVEGGWSLVAFVSGLALASLYGLTALFVQKQPLWFCVYATLAIAVPAAFGMGLSAGVRADVAVMLPSLCSAHGRNFLLFLFVSVLLSGPLTNTLENTERAAASLLCGAELAANQTQELMQRAATPLFSALDRIREISSNAYSVAGRVNNFILALTDSVRHVARTLRNVLHFLADIGDVCNAKLGSPYRKCRAVFAEAQADCGDLLRDFNFLCDIVDGFLPLCNLARAGELFCIIPSYVAEHLKKRLAAPTVAAFERMKREFEFNISASVTFDLDANSSRSLQQVSQDIMEEVSSDLQVFQRMSGPLKYGGLVLLACSFLRAAQYRRRYLRELDFDNIYISSQFEELDQQVTTGGGASVLPITRREAKTYITPLSLYLSSRERRTVLMGVVSVLRHLVMGGLLMALDYLVFWMLDQVHHQVKGDVVAQAPVTVAVQVNGSGFASDIFRDLVASFNVLQRGNITVISRKCLIEPSEPNYSTCFLLGFLLGLALLVSVTGGFVQRCRRLVCASYHPEREQERIRFLRQQILDRRRMEGEALRRSAVRRRADGGGGGRRSRLQTPPAEVETWLPGGLHLSHLLGLTSSVTCAACGEAVRSEEDVVTCAVPQCTGLYCRPCFHSLGNTCVVCTRPLTFQEDGEEELESSDDEQLSLFSAALNSTQVRDPRVRSLMKRRISTETHRRSSERSNTRGERVSSELSEADMTYQDRPGSDDSNSDVSFHSTYSSNTSGRQEDEGLIAVLVHRPDCP</sequence>
<feature type="domain" description="E3 ubiquitin-protein ligase DCST1-like C-terminal" evidence="8">
    <location>
        <begin position="636"/>
        <end position="680"/>
    </location>
</feature>
<dbReference type="CTD" id="127579"/>
<keyword evidence="4 6" id="KW-0472">Membrane</keyword>
<dbReference type="RefSeq" id="XP_018534335.1">
    <property type="nucleotide sequence ID" value="XM_018678819.2"/>
</dbReference>
<feature type="transmembrane region" description="Helical" evidence="6">
    <location>
        <begin position="55"/>
        <end position="76"/>
    </location>
</feature>
<feature type="region of interest" description="Disordered" evidence="5">
    <location>
        <begin position="589"/>
        <end position="611"/>
    </location>
</feature>